<dbReference type="EMBL" id="KE546996">
    <property type="protein sequence ID" value="EPY49334.1"/>
    <property type="molecule type" value="Genomic_DNA"/>
</dbReference>
<proteinExistence type="inferred from homology"/>
<feature type="compositionally biased region" description="Polar residues" evidence="7">
    <location>
        <begin position="234"/>
        <end position="243"/>
    </location>
</feature>
<dbReference type="eggNOG" id="KOG1561">
    <property type="taxonomic scope" value="Eukaryota"/>
</dbReference>
<feature type="compositionally biased region" description="Polar residues" evidence="7">
    <location>
        <begin position="397"/>
        <end position="411"/>
    </location>
</feature>
<feature type="compositionally biased region" description="Polar residues" evidence="7">
    <location>
        <begin position="323"/>
        <end position="339"/>
    </location>
</feature>
<feature type="compositionally biased region" description="Low complexity" evidence="7">
    <location>
        <begin position="296"/>
        <end position="307"/>
    </location>
</feature>
<dbReference type="AlphaFoldDB" id="S9VT98"/>
<dbReference type="GO" id="GO:0001228">
    <property type="term" value="F:DNA-binding transcription activator activity, RNA polymerase II-specific"/>
    <property type="evidence" value="ECO:0007669"/>
    <property type="project" value="EnsemblFungi"/>
</dbReference>
<dbReference type="PRINTS" id="PR00616">
    <property type="entry name" value="CCAATSUBUNTB"/>
</dbReference>
<feature type="region of interest" description="Disordered" evidence="7">
    <location>
        <begin position="397"/>
        <end position="418"/>
    </location>
</feature>
<gene>
    <name evidence="8" type="ORF">SPOG_04316</name>
</gene>
<dbReference type="Pfam" id="PF02045">
    <property type="entry name" value="CBFB_NFYA"/>
    <property type="match status" value="1"/>
</dbReference>
<dbReference type="GO" id="GO:0016602">
    <property type="term" value="C:CCAAT-binding factor complex"/>
    <property type="evidence" value="ECO:0007669"/>
    <property type="project" value="EnsemblFungi"/>
</dbReference>
<dbReference type="Proteomes" id="UP000015464">
    <property type="component" value="Unassembled WGS sequence"/>
</dbReference>
<keyword evidence="3 6" id="KW-0238">DNA-binding</keyword>
<dbReference type="HOGENOM" id="CLU_617004_0_0_1"/>
<feature type="compositionally biased region" description="Low complexity" evidence="7">
    <location>
        <begin position="97"/>
        <end position="116"/>
    </location>
</feature>
<protein>
    <recommendedName>
        <fullName evidence="6">Transcriptional activator HAP2</fullName>
    </recommendedName>
</protein>
<evidence type="ECO:0000313" key="9">
    <source>
        <dbReference type="Proteomes" id="UP000015464"/>
    </source>
</evidence>
<dbReference type="STRING" id="653667.S9VT98"/>
<evidence type="ECO:0000256" key="4">
    <source>
        <dbReference type="ARBA" id="ARBA00023163"/>
    </source>
</evidence>
<comment type="subcellular location">
    <subcellularLocation>
        <location evidence="1 6">Nucleus</location>
    </subcellularLocation>
</comment>
<dbReference type="RefSeq" id="XP_013025846.1">
    <property type="nucleotide sequence ID" value="XM_013170392.1"/>
</dbReference>
<dbReference type="Gene3D" id="6.10.250.2430">
    <property type="match status" value="1"/>
</dbReference>
<comment type="subunit">
    <text evidence="6">Heterotrimer.</text>
</comment>
<evidence type="ECO:0000256" key="3">
    <source>
        <dbReference type="ARBA" id="ARBA00023125"/>
    </source>
</evidence>
<evidence type="ECO:0000256" key="7">
    <source>
        <dbReference type="SAM" id="MobiDB-lite"/>
    </source>
</evidence>
<dbReference type="OrthoDB" id="1097733at2759"/>
<dbReference type="SMART" id="SM00521">
    <property type="entry name" value="CBF"/>
    <property type="match status" value="1"/>
</dbReference>
<feature type="compositionally biased region" description="Polar residues" evidence="7">
    <location>
        <begin position="153"/>
        <end position="177"/>
    </location>
</feature>
<dbReference type="GO" id="GO:0000978">
    <property type="term" value="F:RNA polymerase II cis-regulatory region sequence-specific DNA binding"/>
    <property type="evidence" value="ECO:0007669"/>
    <property type="project" value="EnsemblFungi"/>
</dbReference>
<comment type="function">
    <text evidence="6">Component of the sequence-specific heterotrimeric transcription factor (NF-Y) which specifically recognizes a 5'-CCAAT-3' box motif found in the promoters of its target genes.</text>
</comment>
<evidence type="ECO:0000313" key="8">
    <source>
        <dbReference type="EMBL" id="EPY49334.1"/>
    </source>
</evidence>
<feature type="region of interest" description="Disordered" evidence="7">
    <location>
        <begin position="75"/>
        <end position="243"/>
    </location>
</feature>
<dbReference type="GO" id="GO:0000792">
    <property type="term" value="C:heterochromatin"/>
    <property type="evidence" value="ECO:0007669"/>
    <property type="project" value="EnsemblFungi"/>
</dbReference>
<feature type="region of interest" description="Disordered" evidence="7">
    <location>
        <begin position="282"/>
        <end position="365"/>
    </location>
</feature>
<reference evidence="8 9" key="1">
    <citation type="journal article" date="2011" name="Science">
        <title>Comparative functional genomics of the fission yeasts.</title>
        <authorList>
            <person name="Rhind N."/>
            <person name="Chen Z."/>
            <person name="Yassour M."/>
            <person name="Thompson D.A."/>
            <person name="Haas B.J."/>
            <person name="Habib N."/>
            <person name="Wapinski I."/>
            <person name="Roy S."/>
            <person name="Lin M.F."/>
            <person name="Heiman D.I."/>
            <person name="Young S.K."/>
            <person name="Furuya K."/>
            <person name="Guo Y."/>
            <person name="Pidoux A."/>
            <person name="Chen H.M."/>
            <person name="Robbertse B."/>
            <person name="Goldberg J.M."/>
            <person name="Aoki K."/>
            <person name="Bayne E.H."/>
            <person name="Berlin A.M."/>
            <person name="Desjardins C.A."/>
            <person name="Dobbs E."/>
            <person name="Dukaj L."/>
            <person name="Fan L."/>
            <person name="FitzGerald M.G."/>
            <person name="French C."/>
            <person name="Gujja S."/>
            <person name="Hansen K."/>
            <person name="Keifenheim D."/>
            <person name="Levin J.Z."/>
            <person name="Mosher R.A."/>
            <person name="Mueller C.A."/>
            <person name="Pfiffner J."/>
            <person name="Priest M."/>
            <person name="Russ C."/>
            <person name="Smialowska A."/>
            <person name="Swoboda P."/>
            <person name="Sykes S.M."/>
            <person name="Vaughn M."/>
            <person name="Vengrova S."/>
            <person name="Yoder R."/>
            <person name="Zeng Q."/>
            <person name="Allshire R."/>
            <person name="Baulcombe D."/>
            <person name="Birren B.W."/>
            <person name="Brown W."/>
            <person name="Ekwall K."/>
            <person name="Kellis M."/>
            <person name="Leatherwood J."/>
            <person name="Levin H."/>
            <person name="Margalit H."/>
            <person name="Martienssen R."/>
            <person name="Nieduszynski C.A."/>
            <person name="Spatafora J.W."/>
            <person name="Friedman N."/>
            <person name="Dalgaard J.Z."/>
            <person name="Baumann P."/>
            <person name="Niki H."/>
            <person name="Regev A."/>
            <person name="Nusbaum C."/>
        </authorList>
    </citation>
    <scope>NUCLEOTIDE SEQUENCE [LARGE SCALE GENOMIC DNA]</scope>
    <source>
        <strain evidence="9">OY26 / ATCC MYA-4695 / CBS 11777 / NBRC 106824 / NRRL Y48691</strain>
    </source>
</reference>
<dbReference type="PROSITE" id="PS51152">
    <property type="entry name" value="NFYA_HAP2_2"/>
    <property type="match status" value="1"/>
</dbReference>
<dbReference type="GeneID" id="25038629"/>
<accession>S9VT98</accession>
<comment type="similarity">
    <text evidence="6">Belongs to the NFYA/HAP2 subunit family.</text>
</comment>
<keyword evidence="2 6" id="KW-0805">Transcription regulation</keyword>
<name>S9VT98_SCHCR</name>
<feature type="compositionally biased region" description="Polar residues" evidence="7">
    <location>
        <begin position="282"/>
        <end position="295"/>
    </location>
</feature>
<feature type="compositionally biased region" description="Polar residues" evidence="7">
    <location>
        <begin position="121"/>
        <end position="132"/>
    </location>
</feature>
<feature type="compositionally biased region" description="Polar residues" evidence="7">
    <location>
        <begin position="347"/>
        <end position="356"/>
    </location>
</feature>
<evidence type="ECO:0000256" key="5">
    <source>
        <dbReference type="ARBA" id="ARBA00023242"/>
    </source>
</evidence>
<evidence type="ECO:0000256" key="2">
    <source>
        <dbReference type="ARBA" id="ARBA00023015"/>
    </source>
</evidence>
<sequence length="444" mass="47597">MNPYEPVEGLYVNAKQYHRILKRREARARLEERLRGMQTTKKPYLHESRHKHAMRRPRGPGGRFLTAEKVSQLKAQEALEEGKSESPNGSETRGLMDTLDTAPTTTTTTNEFLDTNDTADDSPSSTLSSHVPNNAAGGPAGLDLTGSREETQHNPSIFGTTTNSNFNTVSANPNPNALTHPGGVDGNRSSTPSAAVPSHTSTDTTNIGPSNSSINAQIHNSTAATNNQHHRHSNAPSNAPTLTSNENIQLRNASSSAVSNPLSVNDPGVDLNLSNPIVMQLDPSNLLHSPSSNQNTPRTSFFPPSTTTEDRPSPPVSNRHHSTANNTDYGNLPTTTHPNSVFHKNATHTYHTTPGSELTGPNGDSFADLDVYQTDDPVTTSLIHSQHPIGSIGDLSDPSTAHGSGIPNLTSHHMGHLNLTGNNQDSIIIDQQPYTSHDSTSAHP</sequence>
<dbReference type="InterPro" id="IPR001289">
    <property type="entry name" value="NFYA"/>
</dbReference>
<dbReference type="OMA" id="HHMGHLN"/>
<keyword evidence="5 6" id="KW-0539">Nucleus</keyword>
<dbReference type="GO" id="GO:1903715">
    <property type="term" value="P:regulation of aerobic respiration"/>
    <property type="evidence" value="ECO:0007669"/>
    <property type="project" value="EnsemblFungi"/>
</dbReference>
<dbReference type="PANTHER" id="PTHR12632">
    <property type="entry name" value="TRANSCRIPTION FACTOR NF-Y ALPHA-RELATED"/>
    <property type="match status" value="1"/>
</dbReference>
<evidence type="ECO:0000256" key="1">
    <source>
        <dbReference type="ARBA" id="ARBA00004123"/>
    </source>
</evidence>
<evidence type="ECO:0000256" key="6">
    <source>
        <dbReference type="RuleBase" id="RU367155"/>
    </source>
</evidence>
<feature type="compositionally biased region" description="Polar residues" evidence="7">
    <location>
        <begin position="187"/>
        <end position="227"/>
    </location>
</feature>
<dbReference type="GO" id="GO:0000979">
    <property type="term" value="F:RNA polymerase II core promoter sequence-specific DNA binding"/>
    <property type="evidence" value="ECO:0007669"/>
    <property type="project" value="EnsemblFungi"/>
</dbReference>
<organism evidence="8 9">
    <name type="scientific">Schizosaccharomyces cryophilus (strain OY26 / ATCC MYA-4695 / CBS 11777 / NBRC 106824 / NRRL Y48691)</name>
    <name type="common">Fission yeast</name>
    <dbReference type="NCBI Taxonomy" id="653667"/>
    <lineage>
        <taxon>Eukaryota</taxon>
        <taxon>Fungi</taxon>
        <taxon>Dikarya</taxon>
        <taxon>Ascomycota</taxon>
        <taxon>Taphrinomycotina</taxon>
        <taxon>Schizosaccharomycetes</taxon>
        <taxon>Schizosaccharomycetales</taxon>
        <taxon>Schizosaccharomycetaceae</taxon>
        <taxon>Schizosaccharomyces</taxon>
    </lineage>
</organism>
<keyword evidence="9" id="KW-1185">Reference proteome</keyword>
<keyword evidence="4 6" id="KW-0804">Transcription</keyword>